<evidence type="ECO:0000256" key="1">
    <source>
        <dbReference type="SAM" id="Phobius"/>
    </source>
</evidence>
<keyword evidence="3" id="KW-1185">Reference proteome</keyword>
<protein>
    <submittedName>
        <fullName evidence="2">Uncharacterized protein</fullName>
    </submittedName>
</protein>
<dbReference type="AlphaFoldDB" id="A0A6D2HN62"/>
<keyword evidence="1" id="KW-0472">Membrane</keyword>
<dbReference type="EMBL" id="CACVBM020000333">
    <property type="protein sequence ID" value="CAA7017655.1"/>
    <property type="molecule type" value="Genomic_DNA"/>
</dbReference>
<sequence>MLERSLGSMVNLIHVTRDQQVIVGLPFFKVERVHNFRDASIDENKLLSSAQSCTSYEEIVFLVGFKGEFRNTGRFRSIGIFAAIFAIVSSPSRAIVLRVQKKRSRSS</sequence>
<reference evidence="2" key="1">
    <citation type="submission" date="2020-01" db="EMBL/GenBank/DDBJ databases">
        <authorList>
            <person name="Mishra B."/>
        </authorList>
    </citation>
    <scope>NUCLEOTIDE SEQUENCE [LARGE SCALE GENOMIC DNA]</scope>
</reference>
<evidence type="ECO:0000313" key="2">
    <source>
        <dbReference type="EMBL" id="CAA7017655.1"/>
    </source>
</evidence>
<name>A0A6D2HN62_9BRAS</name>
<organism evidence="2 3">
    <name type="scientific">Microthlaspi erraticum</name>
    <dbReference type="NCBI Taxonomy" id="1685480"/>
    <lineage>
        <taxon>Eukaryota</taxon>
        <taxon>Viridiplantae</taxon>
        <taxon>Streptophyta</taxon>
        <taxon>Embryophyta</taxon>
        <taxon>Tracheophyta</taxon>
        <taxon>Spermatophyta</taxon>
        <taxon>Magnoliopsida</taxon>
        <taxon>eudicotyledons</taxon>
        <taxon>Gunneridae</taxon>
        <taxon>Pentapetalae</taxon>
        <taxon>rosids</taxon>
        <taxon>malvids</taxon>
        <taxon>Brassicales</taxon>
        <taxon>Brassicaceae</taxon>
        <taxon>Coluteocarpeae</taxon>
        <taxon>Microthlaspi</taxon>
    </lineage>
</organism>
<gene>
    <name evidence="2" type="ORF">MERR_LOCUS4890</name>
</gene>
<evidence type="ECO:0000313" key="3">
    <source>
        <dbReference type="Proteomes" id="UP000467841"/>
    </source>
</evidence>
<accession>A0A6D2HN62</accession>
<keyword evidence="1" id="KW-0812">Transmembrane</keyword>
<feature type="transmembrane region" description="Helical" evidence="1">
    <location>
        <begin position="78"/>
        <end position="96"/>
    </location>
</feature>
<comment type="caution">
    <text evidence="2">The sequence shown here is derived from an EMBL/GenBank/DDBJ whole genome shotgun (WGS) entry which is preliminary data.</text>
</comment>
<keyword evidence="1" id="KW-1133">Transmembrane helix</keyword>
<dbReference type="Proteomes" id="UP000467841">
    <property type="component" value="Unassembled WGS sequence"/>
</dbReference>
<proteinExistence type="predicted"/>